<protein>
    <recommendedName>
        <fullName evidence="1">Helix-turn-helix domain-containing protein</fullName>
    </recommendedName>
</protein>
<dbReference type="Pfam" id="PF26215">
    <property type="entry name" value="HTH_animal"/>
    <property type="match status" value="1"/>
</dbReference>
<dbReference type="PANTHER" id="PTHR21301:SF10">
    <property type="entry name" value="REVERSE TRANSCRIPTASE DOMAIN-CONTAINING PROTEIN"/>
    <property type="match status" value="1"/>
</dbReference>
<evidence type="ECO:0000313" key="2">
    <source>
        <dbReference type="EMBL" id="KAJ8049338.1"/>
    </source>
</evidence>
<gene>
    <name evidence="2" type="ORF">HOLleu_02041</name>
</gene>
<dbReference type="InterPro" id="IPR058912">
    <property type="entry name" value="HTH_animal"/>
</dbReference>
<evidence type="ECO:0000313" key="3">
    <source>
        <dbReference type="Proteomes" id="UP001152320"/>
    </source>
</evidence>
<dbReference type="Proteomes" id="UP001152320">
    <property type="component" value="Chromosome 1"/>
</dbReference>
<feature type="domain" description="Helix-turn-helix" evidence="1">
    <location>
        <begin position="91"/>
        <end position="147"/>
    </location>
</feature>
<accession>A0A9Q1CQ47</accession>
<dbReference type="OrthoDB" id="10015446at2759"/>
<sequence length="226" mass="25831">MGLFEERLFSAYTVTIPLLYKRFIDDIVGCAQCTRDELENFVNFVNNFYPCFKFTHDISPNSVNFLDVKLTIENRGLTSTVHFKPTHSHNFLRYSSSHPPTCINAIPYSQLLRARRICSNNNDFERVSSEFCQFFKARGYPSTTLDRALDRIKSVDRNTALQPSGAKPSSGRIPLVLPFHPSIQPIQPIRVTYKNVKILSQDASTKDIFQDLPITFKGSWLTSLVL</sequence>
<reference evidence="2" key="1">
    <citation type="submission" date="2021-10" db="EMBL/GenBank/DDBJ databases">
        <title>Tropical sea cucumber genome reveals ecological adaptation and Cuvierian tubules defense mechanism.</title>
        <authorList>
            <person name="Chen T."/>
        </authorList>
    </citation>
    <scope>NUCLEOTIDE SEQUENCE</scope>
    <source>
        <strain evidence="2">Nanhai2018</strain>
        <tissue evidence="2">Muscle</tissue>
    </source>
</reference>
<dbReference type="AlphaFoldDB" id="A0A9Q1CQ47"/>
<name>A0A9Q1CQ47_HOLLE</name>
<dbReference type="PANTHER" id="PTHR21301">
    <property type="entry name" value="REVERSE TRANSCRIPTASE"/>
    <property type="match status" value="1"/>
</dbReference>
<dbReference type="EMBL" id="JAIZAY010000001">
    <property type="protein sequence ID" value="KAJ8049338.1"/>
    <property type="molecule type" value="Genomic_DNA"/>
</dbReference>
<proteinExistence type="predicted"/>
<organism evidence="2 3">
    <name type="scientific">Holothuria leucospilota</name>
    <name type="common">Black long sea cucumber</name>
    <name type="synonym">Mertensiothuria leucospilota</name>
    <dbReference type="NCBI Taxonomy" id="206669"/>
    <lineage>
        <taxon>Eukaryota</taxon>
        <taxon>Metazoa</taxon>
        <taxon>Echinodermata</taxon>
        <taxon>Eleutherozoa</taxon>
        <taxon>Echinozoa</taxon>
        <taxon>Holothuroidea</taxon>
        <taxon>Aspidochirotacea</taxon>
        <taxon>Aspidochirotida</taxon>
        <taxon>Holothuriidae</taxon>
        <taxon>Holothuria</taxon>
    </lineage>
</organism>
<comment type="caution">
    <text evidence="2">The sequence shown here is derived from an EMBL/GenBank/DDBJ whole genome shotgun (WGS) entry which is preliminary data.</text>
</comment>
<keyword evidence="3" id="KW-1185">Reference proteome</keyword>
<evidence type="ECO:0000259" key="1">
    <source>
        <dbReference type="Pfam" id="PF26215"/>
    </source>
</evidence>